<dbReference type="EMBL" id="CP048836">
    <property type="protein sequence ID" value="QID16783.1"/>
    <property type="molecule type" value="Genomic_DNA"/>
</dbReference>
<dbReference type="NCBIfam" id="NF047847">
    <property type="entry name" value="SS_mature_LptM"/>
    <property type="match status" value="1"/>
</dbReference>
<evidence type="ECO:0000256" key="6">
    <source>
        <dbReference type="ARBA" id="ARBA00023288"/>
    </source>
</evidence>
<evidence type="ECO:0000256" key="1">
    <source>
        <dbReference type="ARBA" id="ARBA00004459"/>
    </source>
</evidence>
<proteinExistence type="predicted"/>
<dbReference type="Proteomes" id="UP000501991">
    <property type="component" value="Chromosome"/>
</dbReference>
<dbReference type="AlphaFoldDB" id="A0A6C1B082"/>
<evidence type="ECO:0000313" key="8">
    <source>
        <dbReference type="Proteomes" id="UP000501991"/>
    </source>
</evidence>
<sequence>MTATRLATTLLLIALLGACGIKGALFMPERPDIGAADGSKPAPQEPSR</sequence>
<evidence type="ECO:0000256" key="2">
    <source>
        <dbReference type="ARBA" id="ARBA00022729"/>
    </source>
</evidence>
<dbReference type="InterPro" id="IPR032831">
    <property type="entry name" value="LptM_cons"/>
</dbReference>
<evidence type="ECO:0000256" key="3">
    <source>
        <dbReference type="ARBA" id="ARBA00023136"/>
    </source>
</evidence>
<name>A0A6C1B082_9RHOO</name>
<keyword evidence="8" id="KW-1185">Reference proteome</keyword>
<keyword evidence="4" id="KW-0564">Palmitate</keyword>
<keyword evidence="3" id="KW-0472">Membrane</keyword>
<accession>A0A6C1B082</accession>
<evidence type="ECO:0000313" key="7">
    <source>
        <dbReference type="EMBL" id="QID16783.1"/>
    </source>
</evidence>
<reference evidence="7 8" key="1">
    <citation type="submission" date="2020-02" db="EMBL/GenBank/DDBJ databases">
        <title>Nitrogenibacter mangrovi gen. nov., sp. nov. isolated from mangrove sediment, a denitrifying betaproteobacterium.</title>
        <authorList>
            <person name="Liao H."/>
            <person name="Tian Y."/>
        </authorList>
    </citation>
    <scope>NUCLEOTIDE SEQUENCE [LARGE SCALE GENOMIC DNA]</scope>
    <source>
        <strain evidence="7 8">M9-3-2</strain>
    </source>
</reference>
<evidence type="ECO:0000256" key="5">
    <source>
        <dbReference type="ARBA" id="ARBA00023237"/>
    </source>
</evidence>
<dbReference type="PROSITE" id="PS51257">
    <property type="entry name" value="PROKAR_LIPOPROTEIN"/>
    <property type="match status" value="1"/>
</dbReference>
<gene>
    <name evidence="7" type="ORF">G3580_03510</name>
</gene>
<evidence type="ECO:0000256" key="4">
    <source>
        <dbReference type="ARBA" id="ARBA00023139"/>
    </source>
</evidence>
<keyword evidence="5" id="KW-0998">Cell outer membrane</keyword>
<comment type="subcellular location">
    <subcellularLocation>
        <location evidence="1">Cell outer membrane</location>
        <topology evidence="1">Lipid-anchor</topology>
    </subcellularLocation>
</comment>
<dbReference type="RefSeq" id="WP_173763951.1">
    <property type="nucleotide sequence ID" value="NZ_CP048836.1"/>
</dbReference>
<evidence type="ECO:0008006" key="9">
    <source>
        <dbReference type="Google" id="ProtNLM"/>
    </source>
</evidence>
<protein>
    <recommendedName>
        <fullName evidence="9">Lipoprotein</fullName>
    </recommendedName>
</protein>
<keyword evidence="6" id="KW-0449">Lipoprotein</keyword>
<keyword evidence="2" id="KW-0732">Signal</keyword>
<organism evidence="7 8">
    <name type="scientific">Nitrogeniibacter mangrovi</name>
    <dbReference type="NCBI Taxonomy" id="2016596"/>
    <lineage>
        <taxon>Bacteria</taxon>
        <taxon>Pseudomonadati</taxon>
        <taxon>Pseudomonadota</taxon>
        <taxon>Betaproteobacteria</taxon>
        <taxon>Rhodocyclales</taxon>
        <taxon>Zoogloeaceae</taxon>
        <taxon>Nitrogeniibacter</taxon>
    </lineage>
</organism>
<dbReference type="KEGG" id="azq:G3580_03510"/>